<protein>
    <submittedName>
        <fullName evidence="1">Uncharacterized protein</fullName>
    </submittedName>
</protein>
<gene>
    <name evidence="1" type="ORF">HATV-2_gp36</name>
</gene>
<proteinExistence type="predicted"/>
<reference evidence="1" key="1">
    <citation type="submission" date="2021-05" db="EMBL/GenBank/DDBJ databases">
        <title>Diversity, taxonomy and evolution of archaeal viruses of the class Caudoviricetes.</title>
        <authorList>
            <person name="Liu Y."/>
            <person name="Demina T.A."/>
            <person name="Roux S."/>
            <person name="Aiewsakun P."/>
            <person name="Kazlauskas D."/>
            <person name="Simmonds P."/>
            <person name="Prangishvili D."/>
            <person name="Oksanen H.M."/>
            <person name="Krupovic M."/>
        </authorList>
    </citation>
    <scope>NUCLEOTIDE SEQUENCE</scope>
    <source>
        <strain evidence="1">HATV-2/44</strain>
    </source>
</reference>
<evidence type="ECO:0000313" key="2">
    <source>
        <dbReference type="Proteomes" id="UP000827814"/>
    </source>
</evidence>
<keyword evidence="2" id="KW-1185">Reference proteome</keyword>
<organism evidence="1 2">
    <name type="scientific">Haloarcula tailed virus 2</name>
    <dbReference type="NCBI Taxonomy" id="2877989"/>
    <lineage>
        <taxon>Viruses</taxon>
        <taxon>Duplodnaviria</taxon>
        <taxon>Heunggongvirae</taxon>
        <taxon>Uroviricota</taxon>
        <taxon>Caudoviricetes</taxon>
        <taxon>Thumleimavirales</taxon>
        <taxon>Soleiviridae</taxon>
        <taxon>Eilatmyovirus</taxon>
        <taxon>Eilatmyovirus salis</taxon>
        <taxon>Eilatmyovirus HATV2</taxon>
    </lineage>
</organism>
<dbReference type="Proteomes" id="UP000827814">
    <property type="component" value="Segment"/>
</dbReference>
<sequence>MGHTSKRNTTATATAVQCCTLRIELRRPYRGHANCMNRGFRRCAAKRS</sequence>
<name>A0AAE8XZI4_9CAUD</name>
<dbReference type="EMBL" id="MZ334525">
    <property type="protein sequence ID" value="UBF23187.1"/>
    <property type="molecule type" value="Genomic_DNA"/>
</dbReference>
<accession>A0AAE8XZI4</accession>
<evidence type="ECO:0000313" key="1">
    <source>
        <dbReference type="EMBL" id="UBF23187.1"/>
    </source>
</evidence>